<dbReference type="Gene3D" id="3.40.10.10">
    <property type="entry name" value="DNA Methylphosphotriester Repair Domain"/>
    <property type="match status" value="1"/>
</dbReference>
<accession>A0A5J6ST97</accession>
<dbReference type="GO" id="GO:0006281">
    <property type="term" value="P:DNA repair"/>
    <property type="evidence" value="ECO:0007669"/>
    <property type="project" value="InterPro"/>
</dbReference>
<organism evidence="3 4">
    <name type="scientific">Psychrobacillus glaciei</name>
    <dbReference type="NCBI Taxonomy" id="2283160"/>
    <lineage>
        <taxon>Bacteria</taxon>
        <taxon>Bacillati</taxon>
        <taxon>Bacillota</taxon>
        <taxon>Bacilli</taxon>
        <taxon>Bacillales</taxon>
        <taxon>Bacillaceae</taxon>
        <taxon>Psychrobacillus</taxon>
    </lineage>
</organism>
<dbReference type="OrthoDB" id="9783680at2"/>
<dbReference type="GO" id="GO:0003677">
    <property type="term" value="F:DNA binding"/>
    <property type="evidence" value="ECO:0007669"/>
    <property type="project" value="InterPro"/>
</dbReference>
<dbReference type="Pfam" id="PF02805">
    <property type="entry name" value="Ada_Zn_binding"/>
    <property type="match status" value="1"/>
</dbReference>
<dbReference type="SUPFAM" id="SSF57884">
    <property type="entry name" value="Ada DNA repair protein, N-terminal domain (N-Ada 10)"/>
    <property type="match status" value="1"/>
</dbReference>
<evidence type="ECO:0000313" key="4">
    <source>
        <dbReference type="Proteomes" id="UP000325517"/>
    </source>
</evidence>
<evidence type="ECO:0000313" key="3">
    <source>
        <dbReference type="EMBL" id="QFG01302.1"/>
    </source>
</evidence>
<proteinExistence type="predicted"/>
<name>A0A5J6ST97_9BACI</name>
<protein>
    <submittedName>
        <fullName evidence="3">Metal-binding protein</fullName>
    </submittedName>
</protein>
<dbReference type="AlphaFoldDB" id="A0A5J6ST97"/>
<dbReference type="InterPro" id="IPR035451">
    <property type="entry name" value="Ada-like_dom_sf"/>
</dbReference>
<reference evidence="3 4" key="1">
    <citation type="submission" date="2018-07" db="EMBL/GenBank/DDBJ databases">
        <title>Complete genome sequence of Psychrobacillus sp. PB01, isolated from iceberg, and comparative genome analysis of Psychrobacillus strains.</title>
        <authorList>
            <person name="Lee P.C."/>
        </authorList>
    </citation>
    <scope>NUCLEOTIDE SEQUENCE [LARGE SCALE GENOMIC DNA]</scope>
    <source>
        <strain evidence="3 4">PB01</strain>
        <plasmid evidence="4">ppb01</plasmid>
    </source>
</reference>
<dbReference type="EMBL" id="CP031224">
    <property type="protein sequence ID" value="QFG01302.1"/>
    <property type="molecule type" value="Genomic_DNA"/>
</dbReference>
<sequence>MKTYKLLNSVGDTYSSETPGLLGGHRKLKIYGRLDCSSALSFIQKGHYVKYRVFFADEKTAISAGYRPCARCMKEAYQLWKSSHTIV</sequence>
<dbReference type="GO" id="GO:0008168">
    <property type="term" value="F:methyltransferase activity"/>
    <property type="evidence" value="ECO:0007669"/>
    <property type="project" value="InterPro"/>
</dbReference>
<dbReference type="GO" id="GO:0006355">
    <property type="term" value="P:regulation of DNA-templated transcription"/>
    <property type="evidence" value="ECO:0007669"/>
    <property type="project" value="InterPro"/>
</dbReference>
<gene>
    <name evidence="3" type="ORF">PB01_20930</name>
</gene>
<evidence type="ECO:0000259" key="2">
    <source>
        <dbReference type="Pfam" id="PF02805"/>
    </source>
</evidence>
<geneLocation type="plasmid" evidence="4">
    <name>ppb01</name>
</geneLocation>
<evidence type="ECO:0000256" key="1">
    <source>
        <dbReference type="ARBA" id="ARBA00023159"/>
    </source>
</evidence>
<keyword evidence="4" id="KW-1185">Reference proteome</keyword>
<keyword evidence="1" id="KW-0010">Activator</keyword>
<dbReference type="Proteomes" id="UP000325517">
    <property type="component" value="Plasmid pPB01"/>
</dbReference>
<keyword evidence="3" id="KW-0614">Plasmid</keyword>
<dbReference type="InterPro" id="IPR004026">
    <property type="entry name" value="Ada_DNA_repair_Zn-bd"/>
</dbReference>
<dbReference type="GO" id="GO:0008270">
    <property type="term" value="F:zinc ion binding"/>
    <property type="evidence" value="ECO:0007669"/>
    <property type="project" value="InterPro"/>
</dbReference>
<dbReference type="KEGG" id="psyo:PB01_20930"/>
<feature type="domain" description="Ada DNA repair metal-binding" evidence="2">
    <location>
        <begin position="24"/>
        <end position="73"/>
    </location>
</feature>